<dbReference type="KEGG" id="daer:H9K75_15795"/>
<evidence type="ECO:0008006" key="4">
    <source>
        <dbReference type="Google" id="ProtNLM"/>
    </source>
</evidence>
<keyword evidence="3" id="KW-1185">Reference proteome</keyword>
<gene>
    <name evidence="2" type="ORF">H9K75_15795</name>
</gene>
<feature type="transmembrane region" description="Helical" evidence="1">
    <location>
        <begin position="21"/>
        <end position="45"/>
    </location>
</feature>
<keyword evidence="1" id="KW-0472">Membrane</keyword>
<accession>A0A7H0GHA2</accession>
<organism evidence="2 3">
    <name type="scientific">Diaphorobacter aerolatus</name>
    <dbReference type="NCBI Taxonomy" id="1288495"/>
    <lineage>
        <taxon>Bacteria</taxon>
        <taxon>Pseudomonadati</taxon>
        <taxon>Pseudomonadota</taxon>
        <taxon>Betaproteobacteria</taxon>
        <taxon>Burkholderiales</taxon>
        <taxon>Comamonadaceae</taxon>
        <taxon>Diaphorobacter</taxon>
    </lineage>
</organism>
<evidence type="ECO:0000313" key="3">
    <source>
        <dbReference type="Proteomes" id="UP000516028"/>
    </source>
</evidence>
<dbReference type="AlphaFoldDB" id="A0A7H0GHA2"/>
<proteinExistence type="predicted"/>
<dbReference type="EMBL" id="CP060783">
    <property type="protein sequence ID" value="QNP47668.1"/>
    <property type="molecule type" value="Genomic_DNA"/>
</dbReference>
<evidence type="ECO:0000313" key="2">
    <source>
        <dbReference type="EMBL" id="QNP47668.1"/>
    </source>
</evidence>
<feature type="transmembrane region" description="Helical" evidence="1">
    <location>
        <begin position="142"/>
        <end position="165"/>
    </location>
</feature>
<dbReference type="Proteomes" id="UP000516028">
    <property type="component" value="Chromosome"/>
</dbReference>
<dbReference type="RefSeq" id="WP_187723348.1">
    <property type="nucleotide sequence ID" value="NZ_CP060783.1"/>
</dbReference>
<feature type="transmembrane region" description="Helical" evidence="1">
    <location>
        <begin position="98"/>
        <end position="114"/>
    </location>
</feature>
<evidence type="ECO:0000256" key="1">
    <source>
        <dbReference type="SAM" id="Phobius"/>
    </source>
</evidence>
<feature type="transmembrane region" description="Helical" evidence="1">
    <location>
        <begin position="65"/>
        <end position="86"/>
    </location>
</feature>
<reference evidence="2 3" key="1">
    <citation type="submission" date="2020-08" db="EMBL/GenBank/DDBJ databases">
        <title>Genome sequence of Diaphorobacter aerolatus KACC 16536T.</title>
        <authorList>
            <person name="Hyun D.-W."/>
            <person name="Bae J.-W."/>
        </authorList>
    </citation>
    <scope>NUCLEOTIDE SEQUENCE [LARGE SCALE GENOMIC DNA]</scope>
    <source>
        <strain evidence="2 3">KACC 16536</strain>
    </source>
</reference>
<name>A0A7H0GHA2_9BURK</name>
<sequence>MLATTSSHNPIRQPSHRGRNLLLAFALASLAIAGFVLPFVWDVLAAIDNMPKMQWLQPLLSASPVLSWFMMFVWGASIPLMLLFMLHQAPAHRIRNGFVVLVLMFIAVTWYVHMPPAYRCDVLYPQAELACSALKWGFSTSLGLATAAYVFAVFVVAFSSVGFLAQSLSDKPSEANRA</sequence>
<protein>
    <recommendedName>
        <fullName evidence="4">Transmembrane protein</fullName>
    </recommendedName>
</protein>
<keyword evidence="1" id="KW-1133">Transmembrane helix</keyword>
<keyword evidence="1" id="KW-0812">Transmembrane</keyword>